<proteinExistence type="predicted"/>
<accession>A0A3G4UPA2</accession>
<gene>
    <name evidence="1" type="ORF">NCTC10738_03412</name>
</gene>
<dbReference type="InterPro" id="IPR000160">
    <property type="entry name" value="GGDEF_dom"/>
</dbReference>
<dbReference type="AlphaFoldDB" id="A0A380BIR2"/>
<accession>A0A380BIR2</accession>
<name>A0A380BIR2_9GAMM</name>
<evidence type="ECO:0000313" key="1">
    <source>
        <dbReference type="EMBL" id="SUJ02078.1"/>
    </source>
</evidence>
<dbReference type="Proteomes" id="UP000254069">
    <property type="component" value="Unassembled WGS sequence"/>
</dbReference>
<dbReference type="EMBL" id="UGYO01000002">
    <property type="protein sequence ID" value="SUJ02078.1"/>
    <property type="molecule type" value="Genomic_DNA"/>
</dbReference>
<dbReference type="InterPro" id="IPR043128">
    <property type="entry name" value="Rev_trsase/Diguanyl_cyclase"/>
</dbReference>
<sequence>MIYSFSNSGFRDPETGVYNRTYFMEVFHREWYRHLRDHQSLALLYLCPHIHETVNQPHLLEFFAKQVQEALLRNTDLLGRMNHHLFALGLFNVDKMGTEKVIERINEKLKAFSEEYSKFHHLRLDYRLAACICLPNKELKPETLFIDVETLSHQLEEQDSALSRVKEVH</sequence>
<keyword evidence="2" id="KW-1185">Reference proteome</keyword>
<dbReference type="SUPFAM" id="SSF55073">
    <property type="entry name" value="Nucleotide cyclase"/>
    <property type="match status" value="1"/>
</dbReference>
<reference evidence="1 2" key="1">
    <citation type="submission" date="2018-06" db="EMBL/GenBank/DDBJ databases">
        <authorList>
            <consortium name="Pathogen Informatics"/>
            <person name="Doyle S."/>
        </authorList>
    </citation>
    <scope>NUCLEOTIDE SEQUENCE [LARGE SCALE GENOMIC DNA]</scope>
    <source>
        <strain evidence="1 2">NCTC10738</strain>
    </source>
</reference>
<dbReference type="Gene3D" id="3.30.70.270">
    <property type="match status" value="1"/>
</dbReference>
<evidence type="ECO:0000313" key="2">
    <source>
        <dbReference type="Proteomes" id="UP000254069"/>
    </source>
</evidence>
<dbReference type="GeneID" id="93809726"/>
<dbReference type="RefSeq" id="WP_025011241.1">
    <property type="nucleotide sequence ID" value="NZ_AP024610.1"/>
</dbReference>
<dbReference type="KEGG" id="salg:BS332_20505"/>
<dbReference type="SMART" id="SM00267">
    <property type="entry name" value="GGDEF"/>
    <property type="match status" value="1"/>
</dbReference>
<organism evidence="1 2">
    <name type="scientific">Shewanella algae</name>
    <dbReference type="NCBI Taxonomy" id="38313"/>
    <lineage>
        <taxon>Bacteria</taxon>
        <taxon>Pseudomonadati</taxon>
        <taxon>Pseudomonadota</taxon>
        <taxon>Gammaproteobacteria</taxon>
        <taxon>Alteromonadales</taxon>
        <taxon>Shewanellaceae</taxon>
        <taxon>Shewanella</taxon>
    </lineage>
</organism>
<dbReference type="Pfam" id="PF00990">
    <property type="entry name" value="GGDEF"/>
    <property type="match status" value="1"/>
</dbReference>
<dbReference type="InterPro" id="IPR029787">
    <property type="entry name" value="Nucleotide_cyclase"/>
</dbReference>
<protein>
    <submittedName>
        <fullName evidence="1">Diguanylate cyclase (GGDEF) domain</fullName>
    </submittedName>
</protein>